<feature type="compositionally biased region" description="Acidic residues" evidence="5">
    <location>
        <begin position="733"/>
        <end position="752"/>
    </location>
</feature>
<reference evidence="8" key="2">
    <citation type="submission" date="2015-01" db="EMBL/GenBank/DDBJ databases">
        <title>Evolutionary Origins and Diversification of the Mycorrhizal Mutualists.</title>
        <authorList>
            <consortium name="DOE Joint Genome Institute"/>
            <consortium name="Mycorrhizal Genomics Consortium"/>
            <person name="Kohler A."/>
            <person name="Kuo A."/>
            <person name="Nagy L.G."/>
            <person name="Floudas D."/>
            <person name="Copeland A."/>
            <person name="Barry K.W."/>
            <person name="Cichocki N."/>
            <person name="Veneault-Fourrey C."/>
            <person name="LaButti K."/>
            <person name="Lindquist E.A."/>
            <person name="Lipzen A."/>
            <person name="Lundell T."/>
            <person name="Morin E."/>
            <person name="Murat C."/>
            <person name="Riley R."/>
            <person name="Ohm R."/>
            <person name="Sun H."/>
            <person name="Tunlid A."/>
            <person name="Henrissat B."/>
            <person name="Grigoriev I.V."/>
            <person name="Hibbett D.S."/>
            <person name="Martin F."/>
        </authorList>
    </citation>
    <scope>NUCLEOTIDE SEQUENCE [LARGE SCALE GENOMIC DNA]</scope>
    <source>
        <strain evidence="8">ATCC 200175</strain>
    </source>
</reference>
<name>A0A0C9TK97_PAXIN</name>
<gene>
    <name evidence="7" type="ORF">PAXINDRAFT_139729</name>
</gene>
<evidence type="ECO:0000256" key="4">
    <source>
        <dbReference type="ARBA" id="ARBA00023242"/>
    </source>
</evidence>
<keyword evidence="8" id="KW-1185">Reference proteome</keyword>
<dbReference type="PANTHER" id="PTHR34105:SF1">
    <property type="entry name" value="PROLINE-, GLUTAMIC ACID- AND LEUCINE-RICH PROTEIN 1"/>
    <property type="match status" value="1"/>
</dbReference>
<evidence type="ECO:0000313" key="7">
    <source>
        <dbReference type="EMBL" id="KIJ07756.1"/>
    </source>
</evidence>
<feature type="region of interest" description="Disordered" evidence="5">
    <location>
        <begin position="436"/>
        <end position="458"/>
    </location>
</feature>
<dbReference type="HOGENOM" id="CLU_019530_0_0_1"/>
<evidence type="ECO:0000313" key="8">
    <source>
        <dbReference type="Proteomes" id="UP000053647"/>
    </source>
</evidence>
<sequence>MEAPHPLQVLLQFHLASDVSAVVHVPHVLEQLSPHYFAPSPHLQKWVTRITSLMHSKDPAARWAAICIAYRTSFLSRPLLIDNAQSWLGILLPLLSKPEPIPILKASIRYSRLILGVATNHPEFQRQVAAPAIPRISSALLIIAEQHGDLDMKSLAIQSLAQLVPIYPSLHKALSPRLFALCNHIFSGAAPQVTDGILFDATANLYATLHLLGGKVGGATLWRNSLDAVLHSSWTAWLSLRTTFTASAAQFNQQSFGHVQTANGEAGNLPFTETTTDDPSTTAARNLDRLKSGITAICALLRAPVQRPVQVPIGHLVTFCWSLMACTVDEEGKPHFDQYVRAAEAATVPHIWTQACRLLSCLTQTTQHLLASNASRLIMIIACQLEKNLEQPQKLAFLRCAYSLLHSCPIVGAQLGIARLVKATISFLSPLYLPESDAEPTSGGSTQSRASKKRRREYQADNVLSTTKAMICITTGERDTVLAALDVLNEGMQNTELTPSTRSLASRVLLSILLSLPSIPPSSLSPDPSFHGRVMVRVRDVCLESAQGTSYAMSKSTGLVLRSCTSEGIHQDLETSNKLHSQIDLLLHPRRPPFVRTLPFVESISLSSAEESAEEAASRRLLGLTPGHEEIGASSSEQSMGAEQVSPQPTAQNQQTPVATPQQQVSPISIELPPKSDPVGNLRLTEPSAVSLVPLPQALLPPAPTTPLNHISPPPPSQKAPVANVTHVAPMVVDEDDNEEMPAIDLDSDSDA</sequence>
<feature type="region of interest" description="Disordered" evidence="5">
    <location>
        <begin position="701"/>
        <end position="752"/>
    </location>
</feature>
<evidence type="ECO:0000256" key="2">
    <source>
        <dbReference type="ARBA" id="ARBA00010511"/>
    </source>
</evidence>
<dbReference type="AlphaFoldDB" id="A0A0C9TK97"/>
<evidence type="ECO:0000256" key="3">
    <source>
        <dbReference type="ARBA" id="ARBA00021502"/>
    </source>
</evidence>
<evidence type="ECO:0000259" key="6">
    <source>
        <dbReference type="Pfam" id="PF08167"/>
    </source>
</evidence>
<dbReference type="InterPro" id="IPR012583">
    <property type="entry name" value="RIX1_N"/>
</dbReference>
<dbReference type="Proteomes" id="UP000053647">
    <property type="component" value="Unassembled WGS sequence"/>
</dbReference>
<comment type="similarity">
    <text evidence="2">Belongs to the RIX1/PELP1 family.</text>
</comment>
<organism evidence="7 8">
    <name type="scientific">Paxillus involutus ATCC 200175</name>
    <dbReference type="NCBI Taxonomy" id="664439"/>
    <lineage>
        <taxon>Eukaryota</taxon>
        <taxon>Fungi</taxon>
        <taxon>Dikarya</taxon>
        <taxon>Basidiomycota</taxon>
        <taxon>Agaricomycotina</taxon>
        <taxon>Agaricomycetes</taxon>
        <taxon>Agaricomycetidae</taxon>
        <taxon>Boletales</taxon>
        <taxon>Paxilineae</taxon>
        <taxon>Paxillaceae</taxon>
        <taxon>Paxillus</taxon>
    </lineage>
</organism>
<protein>
    <recommendedName>
        <fullName evidence="3">Pre-rRNA-processing protein RIX1</fullName>
    </recommendedName>
</protein>
<dbReference type="OrthoDB" id="20900at2759"/>
<keyword evidence="4" id="KW-0539">Nucleus</keyword>
<dbReference type="GO" id="GO:0006364">
    <property type="term" value="P:rRNA processing"/>
    <property type="evidence" value="ECO:0007669"/>
    <property type="project" value="TreeGrafter"/>
</dbReference>
<reference evidence="7 8" key="1">
    <citation type="submission" date="2014-06" db="EMBL/GenBank/DDBJ databases">
        <authorList>
            <consortium name="DOE Joint Genome Institute"/>
            <person name="Kuo A."/>
            <person name="Kohler A."/>
            <person name="Nagy L.G."/>
            <person name="Floudas D."/>
            <person name="Copeland A."/>
            <person name="Barry K.W."/>
            <person name="Cichocki N."/>
            <person name="Veneault-Fourrey C."/>
            <person name="LaButti K."/>
            <person name="Lindquist E.A."/>
            <person name="Lipzen A."/>
            <person name="Lundell T."/>
            <person name="Morin E."/>
            <person name="Murat C."/>
            <person name="Sun H."/>
            <person name="Tunlid A."/>
            <person name="Henrissat B."/>
            <person name="Grigoriev I.V."/>
            <person name="Hibbett D.S."/>
            <person name="Martin F."/>
            <person name="Nordberg H.P."/>
            <person name="Cantor M.N."/>
            <person name="Hua S.X."/>
        </authorList>
    </citation>
    <scope>NUCLEOTIDE SEQUENCE [LARGE SCALE GENOMIC DNA]</scope>
    <source>
        <strain evidence="7 8">ATCC 200175</strain>
    </source>
</reference>
<dbReference type="Pfam" id="PF08167">
    <property type="entry name" value="RIX1"/>
    <property type="match status" value="1"/>
</dbReference>
<evidence type="ECO:0000256" key="1">
    <source>
        <dbReference type="ARBA" id="ARBA00004123"/>
    </source>
</evidence>
<dbReference type="InterPro" id="IPR016024">
    <property type="entry name" value="ARM-type_fold"/>
</dbReference>
<feature type="region of interest" description="Disordered" evidence="5">
    <location>
        <begin position="627"/>
        <end position="680"/>
    </location>
</feature>
<dbReference type="GO" id="GO:0005634">
    <property type="term" value="C:nucleus"/>
    <property type="evidence" value="ECO:0007669"/>
    <property type="project" value="UniProtKB-SubCell"/>
</dbReference>
<feature type="domain" description="Pre-rRNA-processing protein RIX1 N-terminal" evidence="6">
    <location>
        <begin position="10"/>
        <end position="187"/>
    </location>
</feature>
<dbReference type="SUPFAM" id="SSF48371">
    <property type="entry name" value="ARM repeat"/>
    <property type="match status" value="1"/>
</dbReference>
<dbReference type="PANTHER" id="PTHR34105">
    <property type="entry name" value="PROLINE-, GLUTAMIC ACID- AND LEUCINE-RICH PROTEIN 1"/>
    <property type="match status" value="1"/>
</dbReference>
<accession>A0A0C9TK97</accession>
<evidence type="ECO:0000256" key="5">
    <source>
        <dbReference type="SAM" id="MobiDB-lite"/>
    </source>
</evidence>
<dbReference type="EMBL" id="KN819794">
    <property type="protein sequence ID" value="KIJ07756.1"/>
    <property type="molecule type" value="Genomic_DNA"/>
</dbReference>
<comment type="subcellular location">
    <subcellularLocation>
        <location evidence="1">Nucleus</location>
    </subcellularLocation>
</comment>
<proteinExistence type="inferred from homology"/>
<feature type="compositionally biased region" description="Low complexity" evidence="5">
    <location>
        <begin position="646"/>
        <end position="667"/>
    </location>
</feature>